<dbReference type="AlphaFoldDB" id="A0A238YNC0"/>
<dbReference type="OrthoDB" id="9820883at2"/>
<keyword evidence="2" id="KW-1185">Reference proteome</keyword>
<dbReference type="PROSITE" id="PS51257">
    <property type="entry name" value="PROKAR_LIPOPROTEIN"/>
    <property type="match status" value="1"/>
</dbReference>
<proteinExistence type="predicted"/>
<reference evidence="2" key="1">
    <citation type="submission" date="2017-06" db="EMBL/GenBank/DDBJ databases">
        <authorList>
            <person name="Varghese N."/>
            <person name="Submissions S."/>
        </authorList>
    </citation>
    <scope>NUCLEOTIDE SEQUENCE [LARGE SCALE GENOMIC DNA]</scope>
    <source>
        <strain evidence="2">DSM 15668</strain>
    </source>
</reference>
<protein>
    <submittedName>
        <fullName evidence="1">Uncharacterized protein</fullName>
    </submittedName>
</protein>
<sequence>MRKVLLTFLIISLLIVSGCWFSGSYESEKVSANLFITAQIPVKKGTFFYTVRVVVDGVDLDTPIMKEWSGLSAGEHTFSLTVPEGKKVVELVVYRDVEGTLYPVYSGYSLAEVTENTAINLSLSPLFNISGVSGGITTGEYPLIRDAVYEINGDGVKPVDDNFTVTTRYILDVPVDNEYQNVTKVIWKEFLSYGDKSFSIFGKKEKVDLNLYYSDLDKSSEYLSAPFGLYGFTSSLYDFDGTTGYRMVLFTKHLEGMYTYDVSIERTENDTLITVSEGVYNDTREIISLLEFTNRTVAITGVYRGNLYPAPFIFYSFTGNFSISENLSDVLFFPEGGFIDNGNLIFTSFGFNKTSSSLTELGLSFSESLPEPFYLSFFGVNKLNLNATYFSALREATSLYPVALFDTYNVDGLTSLTGKVGLTAPFKTVDGYLSYSSSYLPETGDRSVFEGVTSDGKFVRVQSPVTVSGNVDFQDISGIPDVWIDYRIDSNSFVLQVNADYAFDFCDVEFLKNENRKFFAPVSSGSPLEEYLIFKGLKQPLKVYRKVASDVVFIKGELPPEESLLKIYCYNDTYGVGKVYRYSNGAFEQLFKFPDSITDGGSLPLSVDSFEIVASWSGAVADGFATDGKKLERFLVNGTEGRIPIVRLLNMSGSVTLTAVDYKSGVKKQTALTVNKLGVENVTLDLVGGNWTGYLTWDPILFNGNGTCSFNILDSYYGSQNDTWSIDVNLPYYEYVEPYKPDFIYAVEFCNDSGNYTLNYYLYKVQ</sequence>
<gene>
    <name evidence="1" type="ORF">SAMN06265340_10437</name>
</gene>
<evidence type="ECO:0000313" key="2">
    <source>
        <dbReference type="Proteomes" id="UP000198405"/>
    </source>
</evidence>
<dbReference type="Proteomes" id="UP000198405">
    <property type="component" value="Unassembled WGS sequence"/>
</dbReference>
<accession>A0A238YNC0</accession>
<organism evidence="1 2">
    <name type="scientific">Desulfurobacterium atlanticum</name>
    <dbReference type="NCBI Taxonomy" id="240169"/>
    <lineage>
        <taxon>Bacteria</taxon>
        <taxon>Pseudomonadati</taxon>
        <taxon>Aquificota</taxon>
        <taxon>Aquificia</taxon>
        <taxon>Desulfurobacteriales</taxon>
        <taxon>Desulfurobacteriaceae</taxon>
        <taxon>Desulfurobacterium</taxon>
    </lineage>
</organism>
<evidence type="ECO:0000313" key="1">
    <source>
        <dbReference type="EMBL" id="SNR72298.1"/>
    </source>
</evidence>
<dbReference type="EMBL" id="FZOB01000004">
    <property type="protein sequence ID" value="SNR72298.1"/>
    <property type="molecule type" value="Genomic_DNA"/>
</dbReference>
<name>A0A238YNC0_9BACT</name>
<dbReference type="RefSeq" id="WP_089322790.1">
    <property type="nucleotide sequence ID" value="NZ_FZOB01000004.1"/>
</dbReference>